<feature type="domain" description="Histidine kinase" evidence="17">
    <location>
        <begin position="413"/>
        <end position="634"/>
    </location>
</feature>
<dbReference type="SUPFAM" id="SSF55874">
    <property type="entry name" value="ATPase domain of HSP90 chaperone/DNA topoisomerase II/histidine kinase"/>
    <property type="match status" value="1"/>
</dbReference>
<keyword evidence="8" id="KW-0547">Nucleotide-binding</keyword>
<evidence type="ECO:0000256" key="10">
    <source>
        <dbReference type="ARBA" id="ARBA00022840"/>
    </source>
</evidence>
<dbReference type="CDD" id="cd00156">
    <property type="entry name" value="REC"/>
    <property type="match status" value="1"/>
</dbReference>
<keyword evidence="15" id="KW-0175">Coiled coil</keyword>
<dbReference type="CDD" id="cd17546">
    <property type="entry name" value="REC_hyHK_CKI1_RcsC-like"/>
    <property type="match status" value="1"/>
</dbReference>
<dbReference type="Gene3D" id="6.10.340.10">
    <property type="match status" value="1"/>
</dbReference>
<dbReference type="Gene3D" id="3.30.565.10">
    <property type="entry name" value="Histidine kinase-like ATPase, C-terminal domain"/>
    <property type="match status" value="1"/>
</dbReference>
<comment type="caution">
    <text evidence="19">The sequence shown here is derived from an EMBL/GenBank/DDBJ whole genome shotgun (WGS) entry which is preliminary data.</text>
</comment>
<dbReference type="STRING" id="1792845.BC343_23135"/>
<feature type="domain" description="Response regulatory" evidence="18">
    <location>
        <begin position="654"/>
        <end position="766"/>
    </location>
</feature>
<dbReference type="GO" id="GO:0005886">
    <property type="term" value="C:plasma membrane"/>
    <property type="evidence" value="ECO:0007669"/>
    <property type="project" value="UniProtKB-SubCell"/>
</dbReference>
<dbReference type="GO" id="GO:0000155">
    <property type="term" value="F:phosphorelay sensor kinase activity"/>
    <property type="evidence" value="ECO:0007669"/>
    <property type="project" value="InterPro"/>
</dbReference>
<dbReference type="SMART" id="SM00387">
    <property type="entry name" value="HATPase_c"/>
    <property type="match status" value="1"/>
</dbReference>
<dbReference type="PANTHER" id="PTHR45339:SF1">
    <property type="entry name" value="HYBRID SIGNAL TRANSDUCTION HISTIDINE KINASE J"/>
    <property type="match status" value="1"/>
</dbReference>
<dbReference type="SMART" id="SM00388">
    <property type="entry name" value="HisKA"/>
    <property type="match status" value="1"/>
</dbReference>
<dbReference type="InterPro" id="IPR036890">
    <property type="entry name" value="HATPase_C_sf"/>
</dbReference>
<dbReference type="InterPro" id="IPR003594">
    <property type="entry name" value="HATPase_dom"/>
</dbReference>
<evidence type="ECO:0000256" key="4">
    <source>
        <dbReference type="ARBA" id="ARBA00022475"/>
    </source>
</evidence>
<evidence type="ECO:0000256" key="2">
    <source>
        <dbReference type="ARBA" id="ARBA00004651"/>
    </source>
</evidence>
<dbReference type="InterPro" id="IPR001789">
    <property type="entry name" value="Sig_transdc_resp-reg_receiver"/>
</dbReference>
<dbReference type="InterPro" id="IPR003661">
    <property type="entry name" value="HisK_dim/P_dom"/>
</dbReference>
<evidence type="ECO:0000313" key="19">
    <source>
        <dbReference type="EMBL" id="OOQ60862.1"/>
    </source>
</evidence>
<accession>A0A1S9PIT4</accession>
<dbReference type="PANTHER" id="PTHR45339">
    <property type="entry name" value="HYBRID SIGNAL TRANSDUCTION HISTIDINE KINASE J"/>
    <property type="match status" value="1"/>
</dbReference>
<keyword evidence="10" id="KW-0067">ATP-binding</keyword>
<name>A0A1S9PIT4_9SPHI</name>
<dbReference type="EMBL" id="MBTF01000004">
    <property type="protein sequence ID" value="OOQ60862.1"/>
    <property type="molecule type" value="Genomic_DNA"/>
</dbReference>
<dbReference type="AlphaFoldDB" id="A0A1S9PIT4"/>
<evidence type="ECO:0000259" key="17">
    <source>
        <dbReference type="PROSITE" id="PS50109"/>
    </source>
</evidence>
<keyword evidence="20" id="KW-1185">Reference proteome</keyword>
<evidence type="ECO:0000256" key="6">
    <source>
        <dbReference type="ARBA" id="ARBA00022679"/>
    </source>
</evidence>
<dbReference type="Pfam" id="PF00072">
    <property type="entry name" value="Response_reg"/>
    <property type="match status" value="2"/>
</dbReference>
<dbReference type="Gene3D" id="1.10.287.130">
    <property type="match status" value="1"/>
</dbReference>
<evidence type="ECO:0000256" key="16">
    <source>
        <dbReference type="SAM" id="Phobius"/>
    </source>
</evidence>
<keyword evidence="6" id="KW-0808">Transferase</keyword>
<dbReference type="CDD" id="cd00082">
    <property type="entry name" value="HisKA"/>
    <property type="match status" value="1"/>
</dbReference>
<evidence type="ECO:0000256" key="14">
    <source>
        <dbReference type="PROSITE-ProRule" id="PRU00169"/>
    </source>
</evidence>
<feature type="modified residue" description="4-aspartylphosphate" evidence="14">
    <location>
        <position position="841"/>
    </location>
</feature>
<dbReference type="PRINTS" id="PR00344">
    <property type="entry name" value="BCTRLSENSOR"/>
</dbReference>
<dbReference type="Gene3D" id="3.40.50.2300">
    <property type="match status" value="2"/>
</dbReference>
<keyword evidence="12" id="KW-0902">Two-component regulatory system</keyword>
<dbReference type="FunFam" id="1.10.287.130:FF:000003">
    <property type="entry name" value="Histidine kinase"/>
    <property type="match status" value="1"/>
</dbReference>
<evidence type="ECO:0000256" key="8">
    <source>
        <dbReference type="ARBA" id="ARBA00022741"/>
    </source>
</evidence>
<evidence type="ECO:0000256" key="9">
    <source>
        <dbReference type="ARBA" id="ARBA00022777"/>
    </source>
</evidence>
<feature type="transmembrane region" description="Helical" evidence="16">
    <location>
        <begin position="12"/>
        <end position="37"/>
    </location>
</feature>
<dbReference type="FunFam" id="3.30.565.10:FF:000010">
    <property type="entry name" value="Sensor histidine kinase RcsC"/>
    <property type="match status" value="1"/>
</dbReference>
<evidence type="ECO:0000256" key="1">
    <source>
        <dbReference type="ARBA" id="ARBA00000085"/>
    </source>
</evidence>
<dbReference type="OrthoDB" id="9809670at2"/>
<proteinExistence type="predicted"/>
<evidence type="ECO:0000256" key="15">
    <source>
        <dbReference type="SAM" id="Coils"/>
    </source>
</evidence>
<evidence type="ECO:0000256" key="12">
    <source>
        <dbReference type="ARBA" id="ARBA00023012"/>
    </source>
</evidence>
<dbReference type="Pfam" id="PF02518">
    <property type="entry name" value="HATPase_c"/>
    <property type="match status" value="1"/>
</dbReference>
<dbReference type="Pfam" id="PF00512">
    <property type="entry name" value="HisKA"/>
    <property type="match status" value="1"/>
</dbReference>
<dbReference type="SUPFAM" id="SSF47384">
    <property type="entry name" value="Homodimeric domain of signal transducing histidine kinase"/>
    <property type="match status" value="1"/>
</dbReference>
<evidence type="ECO:0000256" key="3">
    <source>
        <dbReference type="ARBA" id="ARBA00012438"/>
    </source>
</evidence>
<evidence type="ECO:0000256" key="13">
    <source>
        <dbReference type="ARBA" id="ARBA00023136"/>
    </source>
</evidence>
<comment type="subcellular location">
    <subcellularLocation>
        <location evidence="2">Cell membrane</location>
        <topology evidence="2">Multi-pass membrane protein</topology>
    </subcellularLocation>
</comment>
<evidence type="ECO:0000259" key="18">
    <source>
        <dbReference type="PROSITE" id="PS50110"/>
    </source>
</evidence>
<dbReference type="GO" id="GO:0005524">
    <property type="term" value="F:ATP binding"/>
    <property type="evidence" value="ECO:0007669"/>
    <property type="project" value="UniProtKB-KW"/>
</dbReference>
<sequence length="913" mass="102362">MRALFISLIKSFRIRLLGSFLSFLFILIIWVLTYLWVDHHQQQLRLYGNRLTAVQVQYLASTAHLQKFMLSGYHEAAFYKNGAQPDIDRFLSSQRNLQTQLKQLQGMANTNDIPVGGHLEKLSRLTASTLASGAELKQLYFQKGFVNYGMEGQMRKHAHWLEDSGRVAKYDILQLRRHEKDFMLRGEDDYAKQFYELIEPLIAKAPTNDENTIALKAYRQCFSALVGYTHALGINTAHGVVPQTLQGIAEFNREYLAADNVAQASIAELMDSFKAILIVASCLLLCLVIWMSYMLSKHLTQDISKLNKVMADFIKSDFHDIRPVTSDAGIVPNSWEIAKLYSDFNLLRTTLRDHIRELDQQTSDMQAMNEELQAQSEELRDVNDELMSQREQEHRLREEAEKANQAKSIFLATMSHEIRTPMNGVLGMTALLRETELDAEQSDYLETIRNSGENLMTVINDILDFSKIESGKLELDPHDFDLQQCIEEVMDIFAGPAARSGIDLIYHIDPQVPLNLVADSLRLKQVLINLLNNALKFTHNGEVFLSVEAEQTGEGRVQLAFVVRDTGIGIPADKLPGLFSAFSQVDSSTTRKYGGTGLGLAICVRLVQLMQGDIHAESTFGEGTAMHFNISAEVGTTPATGEAMLTMHSIAGKHILVVDDNETNRKILKLQLEQWKLRVTLATSGDEALKLASLLQFDLVVSDMQMPEMDGAMLAAQLHRQHPKLPIVLLSSIGDESKQRYPGLFSSILTKPVRQQQLGKSILQALAHYESAPQQPVQTLLDASFALHNPLDILVAEDNAINQKLIIRILNKLGYEPALAENGVEVMSMLELKPYDLILMDIQMPEMDGLEATQLIRSSNVDQPLIVAMTANAMHEDKEECLRVGMNDYLPKPVKLEALLEVLGRMSQLATAS</sequence>
<keyword evidence="11 16" id="KW-1133">Transmembrane helix</keyword>
<dbReference type="PROSITE" id="PS50110">
    <property type="entry name" value="RESPONSE_REGULATORY"/>
    <property type="match status" value="2"/>
</dbReference>
<dbReference type="InterPro" id="IPR011006">
    <property type="entry name" value="CheY-like_superfamily"/>
</dbReference>
<protein>
    <recommendedName>
        <fullName evidence="3">histidine kinase</fullName>
        <ecNumber evidence="3">2.7.13.3</ecNumber>
    </recommendedName>
</protein>
<keyword evidence="9" id="KW-0418">Kinase</keyword>
<keyword evidence="13 16" id="KW-0472">Membrane</keyword>
<gene>
    <name evidence="19" type="ORF">BC343_23135</name>
</gene>
<dbReference type="InterPro" id="IPR005467">
    <property type="entry name" value="His_kinase_dom"/>
</dbReference>
<feature type="domain" description="Response regulatory" evidence="18">
    <location>
        <begin position="792"/>
        <end position="907"/>
    </location>
</feature>
<dbReference type="CDD" id="cd16922">
    <property type="entry name" value="HATPase_EvgS-ArcB-TorS-like"/>
    <property type="match status" value="1"/>
</dbReference>
<keyword evidence="5 14" id="KW-0597">Phosphoprotein</keyword>
<dbReference type="RefSeq" id="WP_143822096.1">
    <property type="nucleotide sequence ID" value="NZ_MBTF01000004.1"/>
</dbReference>
<evidence type="ECO:0000256" key="7">
    <source>
        <dbReference type="ARBA" id="ARBA00022692"/>
    </source>
</evidence>
<keyword evidence="4" id="KW-1003">Cell membrane</keyword>
<feature type="modified residue" description="4-aspartylphosphate" evidence="14">
    <location>
        <position position="703"/>
    </location>
</feature>
<feature type="coiled-coil region" evidence="15">
    <location>
        <begin position="351"/>
        <end position="406"/>
    </location>
</feature>
<comment type="catalytic activity">
    <reaction evidence="1">
        <text>ATP + protein L-histidine = ADP + protein N-phospho-L-histidine.</text>
        <dbReference type="EC" id="2.7.13.3"/>
    </reaction>
</comment>
<dbReference type="PROSITE" id="PS50109">
    <property type="entry name" value="HIS_KIN"/>
    <property type="match status" value="1"/>
</dbReference>
<dbReference type="SMART" id="SM00448">
    <property type="entry name" value="REC"/>
    <property type="match status" value="2"/>
</dbReference>
<evidence type="ECO:0000256" key="11">
    <source>
        <dbReference type="ARBA" id="ARBA00022989"/>
    </source>
</evidence>
<feature type="transmembrane region" description="Helical" evidence="16">
    <location>
        <begin position="275"/>
        <end position="295"/>
    </location>
</feature>
<dbReference type="InterPro" id="IPR004358">
    <property type="entry name" value="Sig_transdc_His_kin-like_C"/>
</dbReference>
<dbReference type="InterPro" id="IPR036097">
    <property type="entry name" value="HisK_dim/P_sf"/>
</dbReference>
<dbReference type="SUPFAM" id="SSF52172">
    <property type="entry name" value="CheY-like"/>
    <property type="match status" value="2"/>
</dbReference>
<reference evidence="19 20" key="1">
    <citation type="submission" date="2016-07" db="EMBL/GenBank/DDBJ databases">
        <title>Genomic analysis of zinc-resistant bacterium Mucilaginibacter pedocola TBZ30.</title>
        <authorList>
            <person name="Huang J."/>
            <person name="Tang J."/>
        </authorList>
    </citation>
    <scope>NUCLEOTIDE SEQUENCE [LARGE SCALE GENOMIC DNA]</scope>
    <source>
        <strain evidence="19 20">TBZ30</strain>
    </source>
</reference>
<dbReference type="Proteomes" id="UP000189739">
    <property type="component" value="Unassembled WGS sequence"/>
</dbReference>
<dbReference type="EC" id="2.7.13.3" evidence="3"/>
<evidence type="ECO:0000313" key="20">
    <source>
        <dbReference type="Proteomes" id="UP000189739"/>
    </source>
</evidence>
<organism evidence="19 20">
    <name type="scientific">Mucilaginibacter pedocola</name>
    <dbReference type="NCBI Taxonomy" id="1792845"/>
    <lineage>
        <taxon>Bacteria</taxon>
        <taxon>Pseudomonadati</taxon>
        <taxon>Bacteroidota</taxon>
        <taxon>Sphingobacteriia</taxon>
        <taxon>Sphingobacteriales</taxon>
        <taxon>Sphingobacteriaceae</taxon>
        <taxon>Mucilaginibacter</taxon>
    </lineage>
</organism>
<evidence type="ECO:0000256" key="5">
    <source>
        <dbReference type="ARBA" id="ARBA00022553"/>
    </source>
</evidence>
<keyword evidence="7 16" id="KW-0812">Transmembrane</keyword>